<name>A0A8J2ZLS7_9RHOB</name>
<gene>
    <name evidence="1" type="ORF">GCM10011415_29300</name>
</gene>
<evidence type="ECO:0000313" key="1">
    <source>
        <dbReference type="EMBL" id="GGG78454.1"/>
    </source>
</evidence>
<reference evidence="1" key="2">
    <citation type="submission" date="2020-09" db="EMBL/GenBank/DDBJ databases">
        <authorList>
            <person name="Sun Q."/>
            <person name="Zhou Y."/>
        </authorList>
    </citation>
    <scope>NUCLEOTIDE SEQUENCE</scope>
    <source>
        <strain evidence="1">CGMCC 1.15762</strain>
    </source>
</reference>
<comment type="caution">
    <text evidence="1">The sequence shown here is derived from an EMBL/GenBank/DDBJ whole genome shotgun (WGS) entry which is preliminary data.</text>
</comment>
<dbReference type="Proteomes" id="UP000617145">
    <property type="component" value="Unassembled WGS sequence"/>
</dbReference>
<reference evidence="1" key="1">
    <citation type="journal article" date="2014" name="Int. J. Syst. Evol. Microbiol.">
        <title>Complete genome sequence of Corynebacterium casei LMG S-19264T (=DSM 44701T), isolated from a smear-ripened cheese.</title>
        <authorList>
            <consortium name="US DOE Joint Genome Institute (JGI-PGF)"/>
            <person name="Walter F."/>
            <person name="Albersmeier A."/>
            <person name="Kalinowski J."/>
            <person name="Ruckert C."/>
        </authorList>
    </citation>
    <scope>NUCLEOTIDE SEQUENCE</scope>
    <source>
        <strain evidence="1">CGMCC 1.15762</strain>
    </source>
</reference>
<accession>A0A8J2ZLS7</accession>
<sequence>MEQISILSSPLWLTAADTGKGLTGPEAFDDMDIAQLDVRFQRQKVHTAFGDDATAALAVQYGGTEVGVAGWKMMADEQYRDALAAADDVTEGHRRFGCSGAARFEGDGSVRGLRNAAVSLGYALELHALDDQGPHDMPAVLADGGDEQRPGLSIHEDVLDDIVTGAEGPSLEAGPVSGAADLPDVPGSYTRALVGPETPAALSLGEMEQRLHMGDAQTELSHFLVGGDAFTTTPAQSVPGDEDSGGRDWLLALFDDPQTDTFVFRSPEEREIAAQGEQGRWDADLPFDEITAPETDVLVLHDATDSGHDAEEDAAVADGLLAELSSDYALQYANDAAW</sequence>
<evidence type="ECO:0000313" key="2">
    <source>
        <dbReference type="Proteomes" id="UP000617145"/>
    </source>
</evidence>
<keyword evidence="2" id="KW-1185">Reference proteome</keyword>
<proteinExistence type="predicted"/>
<protein>
    <submittedName>
        <fullName evidence="1">Uncharacterized protein</fullName>
    </submittedName>
</protein>
<dbReference type="EMBL" id="BMJV01000006">
    <property type="protein sequence ID" value="GGG78454.1"/>
    <property type="molecule type" value="Genomic_DNA"/>
</dbReference>
<dbReference type="RefSeq" id="WP_188790983.1">
    <property type="nucleotide sequence ID" value="NZ_BMJV01000006.1"/>
</dbReference>
<dbReference type="AlphaFoldDB" id="A0A8J2ZLS7"/>
<organism evidence="1 2">
    <name type="scientific">Salipiger pallidus</name>
    <dbReference type="NCBI Taxonomy" id="1775170"/>
    <lineage>
        <taxon>Bacteria</taxon>
        <taxon>Pseudomonadati</taxon>
        <taxon>Pseudomonadota</taxon>
        <taxon>Alphaproteobacteria</taxon>
        <taxon>Rhodobacterales</taxon>
        <taxon>Roseobacteraceae</taxon>
        <taxon>Salipiger</taxon>
    </lineage>
</organism>